<organism evidence="1 2">
    <name type="scientific">Tilletia indica</name>
    <dbReference type="NCBI Taxonomy" id="43049"/>
    <lineage>
        <taxon>Eukaryota</taxon>
        <taxon>Fungi</taxon>
        <taxon>Dikarya</taxon>
        <taxon>Basidiomycota</taxon>
        <taxon>Ustilaginomycotina</taxon>
        <taxon>Exobasidiomycetes</taxon>
        <taxon>Tilletiales</taxon>
        <taxon>Tilletiaceae</taxon>
        <taxon>Tilletia</taxon>
    </lineage>
</organism>
<dbReference type="AlphaFoldDB" id="A0A8T8S9N9"/>
<name>A0A8T8S9N9_9BASI</name>
<gene>
    <name evidence="1" type="ORF">A4X13_0g9431</name>
</gene>
<dbReference type="EMBL" id="LWDF02002663">
    <property type="protein sequence ID" value="KAE8235625.1"/>
    <property type="molecule type" value="Genomic_DNA"/>
</dbReference>
<reference evidence="1" key="1">
    <citation type="submission" date="2016-04" db="EMBL/GenBank/DDBJ databases">
        <authorList>
            <person name="Nguyen H.D."/>
            <person name="Samba Siva P."/>
            <person name="Cullis J."/>
            <person name="Levesque C.A."/>
            <person name="Hambleton S."/>
        </authorList>
    </citation>
    <scope>NUCLEOTIDE SEQUENCE</scope>
    <source>
        <strain evidence="1">DAOMC 236416</strain>
    </source>
</reference>
<evidence type="ECO:0000313" key="1">
    <source>
        <dbReference type="EMBL" id="KAE8235625.1"/>
    </source>
</evidence>
<keyword evidence="2" id="KW-1185">Reference proteome</keyword>
<accession>A0A8T8S9N9</accession>
<sequence length="244" mass="25096">MYRPLLIPLTIPSSSLTSSNNFSLLFSLLSLSPSLSPSVPLSLHHRLSCCSSPSLESPGLQDWRSGGRRGQGVRGSEYTAHRLSALKLGTQVRSPALGSSAPFVGSGVGCAPPIRRDASWAMGTQRRGVAGTLLTAAGGTPFGDDAPAPLPAPILGPILKGVALVPAVHDAPCGLLASESAVVGEGRPGVNSPSEFSDFRSLAGFPIGLSHGAAVEGAHLVLSDRWVLPAPTPFVSVCTHRSRV</sequence>
<feature type="non-terminal residue" evidence="1">
    <location>
        <position position="1"/>
    </location>
</feature>
<evidence type="ECO:0000313" key="2">
    <source>
        <dbReference type="Proteomes" id="UP000077521"/>
    </source>
</evidence>
<comment type="caution">
    <text evidence="1">The sequence shown here is derived from an EMBL/GenBank/DDBJ whole genome shotgun (WGS) entry which is preliminary data.</text>
</comment>
<protein>
    <submittedName>
        <fullName evidence="1">Uncharacterized protein</fullName>
    </submittedName>
</protein>
<proteinExistence type="predicted"/>
<reference evidence="1" key="2">
    <citation type="journal article" date="2019" name="IMA Fungus">
        <title>Genome sequencing and comparison of five Tilletia species to identify candidate genes for the detection of regulated species infecting wheat.</title>
        <authorList>
            <person name="Nguyen H.D.T."/>
            <person name="Sultana T."/>
            <person name="Kesanakurti P."/>
            <person name="Hambleton S."/>
        </authorList>
    </citation>
    <scope>NUCLEOTIDE SEQUENCE</scope>
    <source>
        <strain evidence="1">DAOMC 236416</strain>
    </source>
</reference>
<dbReference type="Proteomes" id="UP000077521">
    <property type="component" value="Unassembled WGS sequence"/>
</dbReference>